<evidence type="ECO:0000313" key="8">
    <source>
        <dbReference type="EMBL" id="PXX16433.1"/>
    </source>
</evidence>
<dbReference type="PRINTS" id="PR00090">
    <property type="entry name" value="RNGDIOXGNASE"/>
</dbReference>
<accession>A0ABX5MR75</accession>
<dbReference type="InterPro" id="IPR017941">
    <property type="entry name" value="Rieske_2Fe-2S"/>
</dbReference>
<dbReference type="Gene3D" id="3.90.380.10">
    <property type="entry name" value="Naphthalene 1,2-dioxygenase Alpha Subunit, Chain A, domain 1"/>
    <property type="match status" value="1"/>
</dbReference>
<proteinExistence type="inferred from homology"/>
<dbReference type="Proteomes" id="UP000247515">
    <property type="component" value="Unassembled WGS sequence"/>
</dbReference>
<dbReference type="Gene3D" id="2.102.10.10">
    <property type="entry name" value="Rieske [2Fe-2S] iron-sulphur domain"/>
    <property type="match status" value="1"/>
</dbReference>
<keyword evidence="9" id="KW-1185">Reference proteome</keyword>
<dbReference type="CDD" id="cd08879">
    <property type="entry name" value="RHO_alpha_C_AntDO-like"/>
    <property type="match status" value="1"/>
</dbReference>
<dbReference type="Pfam" id="PF00355">
    <property type="entry name" value="Rieske"/>
    <property type="match status" value="1"/>
</dbReference>
<dbReference type="SUPFAM" id="SSF55961">
    <property type="entry name" value="Bet v1-like"/>
    <property type="match status" value="1"/>
</dbReference>
<keyword evidence="2" id="KW-0001">2Fe-2S</keyword>
<evidence type="ECO:0000256" key="4">
    <source>
        <dbReference type="ARBA" id="ARBA00023002"/>
    </source>
</evidence>
<dbReference type="InterPro" id="IPR015879">
    <property type="entry name" value="Ring_hydroxy_dOase_asu_C_dom"/>
</dbReference>
<keyword evidence="5" id="KW-0408">Iron</keyword>
<dbReference type="PANTHER" id="PTHR43756">
    <property type="entry name" value="CHOLINE MONOOXYGENASE, CHLOROPLASTIC"/>
    <property type="match status" value="1"/>
</dbReference>
<evidence type="ECO:0000256" key="6">
    <source>
        <dbReference type="ARBA" id="ARBA00023014"/>
    </source>
</evidence>
<dbReference type="EMBL" id="QJJV01000008">
    <property type="protein sequence ID" value="PXX16433.1"/>
    <property type="molecule type" value="Genomic_DNA"/>
</dbReference>
<comment type="caution">
    <text evidence="8">The sequence shown here is derived from an EMBL/GenBank/DDBJ whole genome shotgun (WGS) entry which is preliminary data.</text>
</comment>
<reference evidence="8 9" key="1">
    <citation type="submission" date="2018-05" db="EMBL/GenBank/DDBJ databases">
        <title>Genomic Encyclopedia of Type Strains, Phase IV (KMG-V): Genome sequencing to study the core and pangenomes of soil and plant-associated prokaryotes.</title>
        <authorList>
            <person name="Whitman W."/>
        </authorList>
    </citation>
    <scope>NUCLEOTIDE SEQUENCE [LARGE SCALE GENOMIC DNA]</scope>
    <source>
        <strain evidence="8 9">SIr-6563</strain>
    </source>
</reference>
<evidence type="ECO:0000259" key="7">
    <source>
        <dbReference type="PROSITE" id="PS51296"/>
    </source>
</evidence>
<dbReference type="PROSITE" id="PS51296">
    <property type="entry name" value="RIESKE"/>
    <property type="match status" value="1"/>
</dbReference>
<dbReference type="PANTHER" id="PTHR43756:SF1">
    <property type="entry name" value="3-PHENYLPROPIONATE_CINNAMIC ACID DIOXYGENASE SUBUNIT ALPHA"/>
    <property type="match status" value="1"/>
</dbReference>
<dbReference type="InterPro" id="IPR001663">
    <property type="entry name" value="Rng_hydr_dOase-A"/>
</dbReference>
<dbReference type="Pfam" id="PF00848">
    <property type="entry name" value="Ring_hydroxyl_A"/>
    <property type="match status" value="1"/>
</dbReference>
<comment type="similarity">
    <text evidence="1">Belongs to the bacterial ring-hydroxylating dioxygenase alpha subunit family.</text>
</comment>
<dbReference type="RefSeq" id="WP_110327615.1">
    <property type="nucleotide sequence ID" value="NZ_JAGIXD010000006.1"/>
</dbReference>
<feature type="domain" description="Rieske" evidence="7">
    <location>
        <begin position="43"/>
        <end position="123"/>
    </location>
</feature>
<evidence type="ECO:0000256" key="5">
    <source>
        <dbReference type="ARBA" id="ARBA00023004"/>
    </source>
</evidence>
<dbReference type="InterPro" id="IPR036922">
    <property type="entry name" value="Rieske_2Fe-2S_sf"/>
</dbReference>
<evidence type="ECO:0000256" key="3">
    <source>
        <dbReference type="ARBA" id="ARBA00022723"/>
    </source>
</evidence>
<dbReference type="SUPFAM" id="SSF50022">
    <property type="entry name" value="ISP domain"/>
    <property type="match status" value="1"/>
</dbReference>
<keyword evidence="4" id="KW-0560">Oxidoreductase</keyword>
<keyword evidence="3" id="KW-0479">Metal-binding</keyword>
<evidence type="ECO:0000313" key="9">
    <source>
        <dbReference type="Proteomes" id="UP000247515"/>
    </source>
</evidence>
<organism evidence="8 9">
    <name type="scientific">Paraburkholderia tropica</name>
    <dbReference type="NCBI Taxonomy" id="92647"/>
    <lineage>
        <taxon>Bacteria</taxon>
        <taxon>Pseudomonadati</taxon>
        <taxon>Pseudomonadota</taxon>
        <taxon>Betaproteobacteria</taxon>
        <taxon>Burkholderiales</taxon>
        <taxon>Burkholderiaceae</taxon>
        <taxon>Paraburkholderia</taxon>
    </lineage>
</organism>
<protein>
    <submittedName>
        <fullName evidence="8">Ring hydroxylating enzyme alpha subunit</fullName>
    </submittedName>
</protein>
<name>A0ABX5MR75_9BURK</name>
<evidence type="ECO:0000256" key="1">
    <source>
        <dbReference type="ARBA" id="ARBA00008751"/>
    </source>
</evidence>
<evidence type="ECO:0000256" key="2">
    <source>
        <dbReference type="ARBA" id="ARBA00022714"/>
    </source>
</evidence>
<keyword evidence="6" id="KW-0411">Iron-sulfur</keyword>
<sequence length="449" mass="50171">MPRYREDAAALAALVEPDQVHRDVYLDQEIFDLEMERLFSRTWVYLGHTSQVPNAGDYVSVDIARQPLVMVREANGGVRVLMNRCAHKGAKLVSAPSGNTGKFFRCPYHAWTYKTDGKPLAIPLKNGYEGTRLSECPSGQGLQAVTNVEIYRGFVFVRLADEGPTFSEYFGASLSSIDNMADRSPEGELEIAGGCLRYVHNCNWKMFVENLNDTMHPMVAHESSAGTAKKLWEGKSADEPKPMAIEQFVPFVSDYGFFDGMGVRVFEHGHSYTGVNFSIHSSYAAVPEYEQQLIAAWGEEKAKQVLGTARHNTVYYPSLTIKGAIQAIRVVRPIAPDKTVIESWTFRLKGAPDALLQRTLTYSRLINSPMSVVGHDDLHAYRAIQEGLAANGNDWVSLHRDYRADEAHAADLTVNGTSEISMRNQFRAWARHMAPQTQQQHQHETGTAR</sequence>
<gene>
    <name evidence="8" type="ORF">C7400_108241</name>
</gene>